<feature type="region of interest" description="Disordered" evidence="3">
    <location>
        <begin position="1"/>
        <end position="38"/>
    </location>
</feature>
<keyword evidence="6" id="KW-1185">Reference proteome</keyword>
<name>A0A409Y1B2_9AGAR</name>
<feature type="region of interest" description="Disordered" evidence="3">
    <location>
        <begin position="581"/>
        <end position="632"/>
    </location>
</feature>
<dbReference type="InterPro" id="IPR001138">
    <property type="entry name" value="Zn2Cys6_DnaBD"/>
</dbReference>
<protein>
    <recommendedName>
        <fullName evidence="4">Zn(2)-C6 fungal-type domain-containing protein</fullName>
    </recommendedName>
</protein>
<sequence length="632" mass="68098">MSASETPQKKSASSSPSTSKPAPNGDHRKKPRNRTTQSCLNCHNSKRMCDRKRPACSRCTQLGLTGLCIYEVDDPKQRTTANEDESARLLKRVAELEGVVRELKNKPHPRWTQSPKEQTDGGDMDSSDVPILSLEGDSLSDSSSSSGPRTKPSTYLKPIQTGFLAIPPRSHSGSTTPSSALLTPSDDFPNPFSSVAISEKLITADCDLSGPLGSIDSNFGSSGFFGHDKHVFHGHGAHCGCLHDPATYRTMLELSLGLRRAATVLRHSPSHQSGSFCPLHHSVQQLDSLAMETLSSPLSSHRLASPTYGMPSCRTRNRTTQSCMNCHTSKRMCDRKRPACSRCVQLGLIGLCVYEVDDPSQGTRQGQDESARLIKRVAELESVIRELKNKPTPRWVHAPGVEDDGAHQSGPSQEDRQHATLDLSSSPNPMLLNANYGFHGSQASSSAHLNPAIASSSSSSLPGYPLMPSPFQSPAQPSKASGNPPDITGAFSGLGFDNHFLPVNLDTVQSSQGNNQSGYGNVAHCGCLQEPTSYRTMLELSLGLRRASDVLGHTHGQRHGGSCPLHQRILELDSYAMDSLTPPTSWHGSPSTPGPTAGSANQEAWHAAPLNTNSPTLLDDVDPFMSWSPRRP</sequence>
<dbReference type="Proteomes" id="UP000284706">
    <property type="component" value="Unassembled WGS sequence"/>
</dbReference>
<dbReference type="OrthoDB" id="2269373at2759"/>
<dbReference type="Gene3D" id="4.10.240.10">
    <property type="entry name" value="Zn(2)-C6 fungal-type DNA-binding domain"/>
    <property type="match status" value="2"/>
</dbReference>
<feature type="domain" description="Zn(2)-C6 fungal-type" evidence="4">
    <location>
        <begin position="38"/>
        <end position="70"/>
    </location>
</feature>
<dbReference type="EMBL" id="NHYE01001324">
    <property type="protein sequence ID" value="PPQ96792.1"/>
    <property type="molecule type" value="Genomic_DNA"/>
</dbReference>
<feature type="domain" description="Zn(2)-C6 fungal-type" evidence="4">
    <location>
        <begin position="322"/>
        <end position="354"/>
    </location>
</feature>
<feature type="compositionally biased region" description="Polar residues" evidence="3">
    <location>
        <begin position="581"/>
        <end position="591"/>
    </location>
</feature>
<gene>
    <name evidence="5" type="ORF">CVT26_006206</name>
</gene>
<feature type="compositionally biased region" description="Polar residues" evidence="3">
    <location>
        <begin position="470"/>
        <end position="481"/>
    </location>
</feature>
<comment type="caution">
    <text evidence="5">The sequence shown here is derived from an EMBL/GenBank/DDBJ whole genome shotgun (WGS) entry which is preliminary data.</text>
</comment>
<dbReference type="PANTHER" id="PTHR31001">
    <property type="entry name" value="UNCHARACTERIZED TRANSCRIPTIONAL REGULATORY PROTEIN"/>
    <property type="match status" value="1"/>
</dbReference>
<evidence type="ECO:0000313" key="6">
    <source>
        <dbReference type="Proteomes" id="UP000284706"/>
    </source>
</evidence>
<dbReference type="GO" id="GO:0000981">
    <property type="term" value="F:DNA-binding transcription factor activity, RNA polymerase II-specific"/>
    <property type="evidence" value="ECO:0007669"/>
    <property type="project" value="InterPro"/>
</dbReference>
<feature type="compositionally biased region" description="Low complexity" evidence="3">
    <location>
        <begin position="132"/>
        <end position="147"/>
    </location>
</feature>
<evidence type="ECO:0000256" key="1">
    <source>
        <dbReference type="ARBA" id="ARBA00004123"/>
    </source>
</evidence>
<evidence type="ECO:0000259" key="4">
    <source>
        <dbReference type="PROSITE" id="PS50048"/>
    </source>
</evidence>
<dbReference type="AlphaFoldDB" id="A0A409Y1B2"/>
<accession>A0A409Y1B2</accession>
<feature type="region of interest" description="Disordered" evidence="3">
    <location>
        <begin position="100"/>
        <end position="185"/>
    </location>
</feature>
<dbReference type="InterPro" id="IPR050613">
    <property type="entry name" value="Sec_Metabolite_Reg"/>
</dbReference>
<dbReference type="InParanoid" id="A0A409Y1B2"/>
<organism evidence="5 6">
    <name type="scientific">Gymnopilus dilepis</name>
    <dbReference type="NCBI Taxonomy" id="231916"/>
    <lineage>
        <taxon>Eukaryota</taxon>
        <taxon>Fungi</taxon>
        <taxon>Dikarya</taxon>
        <taxon>Basidiomycota</taxon>
        <taxon>Agaricomycotina</taxon>
        <taxon>Agaricomycetes</taxon>
        <taxon>Agaricomycetidae</taxon>
        <taxon>Agaricales</taxon>
        <taxon>Agaricineae</taxon>
        <taxon>Hymenogastraceae</taxon>
        <taxon>Gymnopilus</taxon>
    </lineage>
</organism>
<dbReference type="PROSITE" id="PS50048">
    <property type="entry name" value="ZN2_CY6_FUNGAL_2"/>
    <property type="match status" value="2"/>
</dbReference>
<dbReference type="GO" id="GO:0005634">
    <property type="term" value="C:nucleus"/>
    <property type="evidence" value="ECO:0007669"/>
    <property type="project" value="UniProtKB-SubCell"/>
</dbReference>
<feature type="region of interest" description="Disordered" evidence="3">
    <location>
        <begin position="391"/>
        <end position="426"/>
    </location>
</feature>
<feature type="compositionally biased region" description="Low complexity" evidence="3">
    <location>
        <begin position="172"/>
        <end position="185"/>
    </location>
</feature>
<evidence type="ECO:0000256" key="3">
    <source>
        <dbReference type="SAM" id="MobiDB-lite"/>
    </source>
</evidence>
<dbReference type="SUPFAM" id="SSF57701">
    <property type="entry name" value="Zn2/Cys6 DNA-binding domain"/>
    <property type="match status" value="2"/>
</dbReference>
<feature type="compositionally biased region" description="Low complexity" evidence="3">
    <location>
        <begin position="9"/>
        <end position="23"/>
    </location>
</feature>
<dbReference type="CDD" id="cd00067">
    <property type="entry name" value="GAL4"/>
    <property type="match status" value="2"/>
</dbReference>
<dbReference type="PANTHER" id="PTHR31001:SF81">
    <property type="entry name" value="ZN(II)2CYS6 TRANSCRIPTION FACTOR"/>
    <property type="match status" value="1"/>
</dbReference>
<dbReference type="STRING" id="231916.A0A409Y1B2"/>
<reference evidence="5 6" key="1">
    <citation type="journal article" date="2018" name="Evol. Lett.">
        <title>Horizontal gene cluster transfer increased hallucinogenic mushroom diversity.</title>
        <authorList>
            <person name="Reynolds H.T."/>
            <person name="Vijayakumar V."/>
            <person name="Gluck-Thaler E."/>
            <person name="Korotkin H.B."/>
            <person name="Matheny P.B."/>
            <person name="Slot J.C."/>
        </authorList>
    </citation>
    <scope>NUCLEOTIDE SEQUENCE [LARGE SCALE GENOMIC DNA]</scope>
    <source>
        <strain evidence="5 6">SRW20</strain>
    </source>
</reference>
<keyword evidence="2" id="KW-0539">Nucleus</keyword>
<dbReference type="InterPro" id="IPR036864">
    <property type="entry name" value="Zn2-C6_fun-type_DNA-bd_sf"/>
</dbReference>
<comment type="subcellular location">
    <subcellularLocation>
        <location evidence="1">Nucleus</location>
    </subcellularLocation>
</comment>
<dbReference type="GO" id="GO:0008270">
    <property type="term" value="F:zinc ion binding"/>
    <property type="evidence" value="ECO:0007669"/>
    <property type="project" value="InterPro"/>
</dbReference>
<feature type="region of interest" description="Disordered" evidence="3">
    <location>
        <begin position="452"/>
        <end position="491"/>
    </location>
</feature>
<evidence type="ECO:0000313" key="5">
    <source>
        <dbReference type="EMBL" id="PPQ96792.1"/>
    </source>
</evidence>
<proteinExistence type="predicted"/>
<dbReference type="PROSITE" id="PS00463">
    <property type="entry name" value="ZN2_CY6_FUNGAL_1"/>
    <property type="match status" value="2"/>
</dbReference>
<dbReference type="Pfam" id="PF00172">
    <property type="entry name" value="Zn_clus"/>
    <property type="match status" value="2"/>
</dbReference>
<dbReference type="SMART" id="SM00066">
    <property type="entry name" value="GAL4"/>
    <property type="match status" value="2"/>
</dbReference>
<evidence type="ECO:0000256" key="2">
    <source>
        <dbReference type="ARBA" id="ARBA00023242"/>
    </source>
</evidence>